<dbReference type="Pfam" id="PF03077">
    <property type="entry name" value="VacA2"/>
    <property type="match status" value="1"/>
</dbReference>
<sequence>MRVKAYILSGILLSVSHCVYAGDIQGDIYNLNSKNDSSSDTFYSNNMGTTYTGLAWGRDFTQSYENGTLIIGNTSKSPTSNGHWFGRGGDVGFINATFNAKEVYITGTLGSGNAARTGGGANLTFNASNNLTLDGANISVNRAGTQNSTTALNGKEIDIKNSQFNIENINGGGINIGNEKTENLTIDNTNISMSGGQINITAKNSKLNFGSVNITNGTLDLIKANYTELTTHSLNITNSSFRSKELNMSGDIVNGRFTPTQDLAHGAGFRQSLGNGGQDFSSDSVTIDDGSSTLNATNATIKELNFKGPSTIFGSTQKKLTATISGKLNITTLTNPYQPLGKGFAAELEVKQASEVNIENIHHQNYTGGSWIHVNVDNKLVVGNIQFATDGIAGSQGHVELKSSNGDVIVKNAAGCGNACTGGLGIRPLNFLKIDGKNFYGGNIEAIGLPTAGSNSTLDLTGVSGTKFIDTFSIRTGTLQAKDFHVNNFIVYKSNSYSVVDQNIGKSFINYLSMEIGTSDFADGADIRFNGGGEILNFNFIDARPTSFVRMGEIKHVNVNEMKIKEAEVNIKNGIFNTIVSQKGQTAITNGASKITANALNVNELLHLKDSSKHSGVMRIELNANGENIDQKFDKYLNVSVDSKDLKNMSGSEIAELIKKAEANGSNGNTTDYKNASGTYITTSDGKHYLVLPDIMTNENITNSTGQVANGGNILIEQTELTKGALNNYGKILIDDGFVDGNKPTLYLTGNLNNYNTIDMGANGHIEVTGNFNNKGKILFSIQANPNDSNNEIKNASMNIKGKATLDISPGSTGALQADIADSKTLASISSQLNNKGDKGVEYKLITAESISYTYTQGDYTTTFEKDKDKTTISTTHKDGNSGCKNNNCQTGSNGNTKQETDFTTNGKDNPWDMDKAQTDSNGNVVENGIGSTDNEGNLIQKPSQQDKQEECKKDGYCGFGNDKNATEADRGYDYAQQKMKNSFSLTYKGGSIDGKYIDIEKVVTDKEIGFKINKVDINNFIEGNTEKPLCNAESSTFDCALYMEAGGNNSWINAIKKESANSYEILKNLFYDDKSSLVFLINLDQTLAASRNLDYFLEVGRTLDTAIDHVSNLENKASTLHTLTLSMESAKLNRLARVASIHGSASSYIAMQNYQKNLEAALREAEKLKLASLDSNTNTRIAAINNIVSGNTNSNAVYRSSVATLASSSNPKGATDIQTDIGHGVQNNTQYAMQNTQNANNGVTDIQSDITTDNNSNEVWFDTLADLIMRFNNREEYPNHAWVNMLGNLNFSKTGTAQLYGFNAGYDYFVDKLQTAFGAYGGYGYGTFNGNNNGFTSNNSNNVFAGIYTRTFIENHEIDVTLNTAFSFTNERQGSQIPNFDLLNLFGDGYAYTLSNVELNATYGYAFLMKKGYIVKPFAGLSYYVLGSTNFKRDDNTKPIFAMNTDDNIRQTISVNIGIDGRKYFANQSYIFIVAQLKQDAIILQNNVDSSGTTTTSIGNIGDSVNNFNMRYKAQGYKSYVFLTGGGEYSFGRWYLNGSLSLQSSVFDKNFGLGFNIGGRVVF</sequence>
<proteinExistence type="predicted"/>
<dbReference type="RefSeq" id="WP_077388710.1">
    <property type="nucleotide sequence ID" value="NZ_CP019645.1"/>
</dbReference>
<evidence type="ECO:0000313" key="5">
    <source>
        <dbReference type="Proteomes" id="UP000188298"/>
    </source>
</evidence>
<dbReference type="KEGG" id="hbl:XJ32_06220"/>
<feature type="region of interest" description="Disordered" evidence="1">
    <location>
        <begin position="872"/>
        <end position="912"/>
    </location>
</feature>
<dbReference type="InterPro" id="IPR005546">
    <property type="entry name" value="Autotransporte_beta"/>
</dbReference>
<accession>A0A1Q2LH96</accession>
<feature type="compositionally biased region" description="Polar residues" evidence="1">
    <location>
        <begin position="926"/>
        <end position="944"/>
    </location>
</feature>
<dbReference type="InterPro" id="IPR036709">
    <property type="entry name" value="Autotransporte_beta_dom_sf"/>
</dbReference>
<evidence type="ECO:0000313" key="4">
    <source>
        <dbReference type="EMBL" id="AQQ59749.1"/>
    </source>
</evidence>
<dbReference type="SMART" id="SM00869">
    <property type="entry name" value="Autotransporter"/>
    <property type="match status" value="1"/>
</dbReference>
<protein>
    <recommendedName>
        <fullName evidence="3">Autotransporter domain-containing protein</fullName>
    </recommendedName>
</protein>
<dbReference type="PROSITE" id="PS51208">
    <property type="entry name" value="AUTOTRANSPORTER"/>
    <property type="match status" value="1"/>
</dbReference>
<dbReference type="SUPFAM" id="SSF103515">
    <property type="entry name" value="Autotransporter"/>
    <property type="match status" value="1"/>
</dbReference>
<evidence type="ECO:0000256" key="2">
    <source>
        <dbReference type="SAM" id="SignalP"/>
    </source>
</evidence>
<dbReference type="EMBL" id="CP019645">
    <property type="protein sequence ID" value="AQQ59749.1"/>
    <property type="molecule type" value="Genomic_DNA"/>
</dbReference>
<evidence type="ECO:0000259" key="3">
    <source>
        <dbReference type="PROSITE" id="PS51208"/>
    </source>
</evidence>
<feature type="domain" description="Autotransporter" evidence="3">
    <location>
        <begin position="1275"/>
        <end position="1564"/>
    </location>
</feature>
<evidence type="ECO:0000256" key="1">
    <source>
        <dbReference type="SAM" id="MobiDB-lite"/>
    </source>
</evidence>
<dbReference type="Gene3D" id="2.40.128.130">
    <property type="entry name" value="Autotransporter beta-domain"/>
    <property type="match status" value="1"/>
</dbReference>
<feature type="chain" id="PRO_5012094602" description="Autotransporter domain-containing protein" evidence="2">
    <location>
        <begin position="22"/>
        <end position="1564"/>
    </location>
</feature>
<feature type="region of interest" description="Disordered" evidence="1">
    <location>
        <begin position="926"/>
        <end position="948"/>
    </location>
</feature>
<gene>
    <name evidence="4" type="ORF">XJ32_06220</name>
</gene>
<dbReference type="InterPro" id="IPR004311">
    <property type="entry name" value="Vacuolating_cytotoxin_put"/>
</dbReference>
<organism evidence="4 5">
    <name type="scientific">Helicobacter bilis</name>
    <dbReference type="NCBI Taxonomy" id="37372"/>
    <lineage>
        <taxon>Bacteria</taxon>
        <taxon>Pseudomonadati</taxon>
        <taxon>Campylobacterota</taxon>
        <taxon>Epsilonproteobacteria</taxon>
        <taxon>Campylobacterales</taxon>
        <taxon>Helicobacteraceae</taxon>
        <taxon>Helicobacter</taxon>
    </lineage>
</organism>
<feature type="compositionally biased region" description="Polar residues" evidence="1">
    <location>
        <begin position="883"/>
        <end position="908"/>
    </location>
</feature>
<reference evidence="4 5" key="1">
    <citation type="submission" date="2017-02" db="EMBL/GenBank/DDBJ databases">
        <title>Whole genome sequencing of Helicobacter bilis strain AAQJH.</title>
        <authorList>
            <person name="Conlan S."/>
            <person name="Thomas P.J."/>
            <person name="Mullikin J."/>
            <person name="Palmore T.N."/>
            <person name="Frank K.M."/>
            <person name="Segre J.A."/>
        </authorList>
    </citation>
    <scope>NUCLEOTIDE SEQUENCE [LARGE SCALE GENOMIC DNA]</scope>
    <source>
        <strain evidence="4 5">AAQJH</strain>
    </source>
</reference>
<dbReference type="Proteomes" id="UP000188298">
    <property type="component" value="Chromosome"/>
</dbReference>
<keyword evidence="2" id="KW-0732">Signal</keyword>
<name>A0A1Q2LH96_9HELI</name>
<feature type="signal peptide" evidence="2">
    <location>
        <begin position="1"/>
        <end position="21"/>
    </location>
</feature>